<dbReference type="GO" id="GO:0005886">
    <property type="term" value="C:plasma membrane"/>
    <property type="evidence" value="ECO:0007669"/>
    <property type="project" value="UniProtKB-SubCell"/>
</dbReference>
<dbReference type="InterPro" id="IPR011066">
    <property type="entry name" value="MscS_channel_C_sf"/>
</dbReference>
<dbReference type="GO" id="GO:0008381">
    <property type="term" value="F:mechanosensitive monoatomic ion channel activity"/>
    <property type="evidence" value="ECO:0007669"/>
    <property type="project" value="InterPro"/>
</dbReference>
<dbReference type="PROSITE" id="PS01246">
    <property type="entry name" value="UPF0003"/>
    <property type="match status" value="1"/>
</dbReference>
<proteinExistence type="inferred from homology"/>
<keyword evidence="11" id="KW-1185">Reference proteome</keyword>
<dbReference type="RefSeq" id="WP_145136678.1">
    <property type="nucleotide sequence ID" value="NZ_VLKY01000001.1"/>
</dbReference>
<evidence type="ECO:0000256" key="4">
    <source>
        <dbReference type="ARBA" id="ARBA00022692"/>
    </source>
</evidence>
<keyword evidence="6 7" id="KW-0472">Membrane</keyword>
<evidence type="ECO:0000256" key="6">
    <source>
        <dbReference type="ARBA" id="ARBA00023136"/>
    </source>
</evidence>
<comment type="caution">
    <text evidence="7">Lacks conserved residue(s) required for the propagation of feature annotation.</text>
</comment>
<dbReference type="EMBL" id="VLKY01000001">
    <property type="protein sequence ID" value="TWI58492.1"/>
    <property type="molecule type" value="Genomic_DNA"/>
</dbReference>
<evidence type="ECO:0000256" key="3">
    <source>
        <dbReference type="ARBA" id="ARBA00022475"/>
    </source>
</evidence>
<comment type="subcellular location">
    <subcellularLocation>
        <location evidence="7">Cell inner membrane</location>
        <topology evidence="7">Multi-pass membrane protein</topology>
    </subcellularLocation>
    <subcellularLocation>
        <location evidence="1">Cell membrane</location>
        <topology evidence="1">Multi-pass membrane protein</topology>
    </subcellularLocation>
</comment>
<dbReference type="Gene3D" id="2.30.30.60">
    <property type="match status" value="1"/>
</dbReference>
<comment type="similarity">
    <text evidence="2 7">Belongs to the MscS (TC 1.A.23) family.</text>
</comment>
<dbReference type="Gene3D" id="1.10.287.1260">
    <property type="match status" value="1"/>
</dbReference>
<dbReference type="SUPFAM" id="SSF82861">
    <property type="entry name" value="Mechanosensitive channel protein MscS (YggB), transmembrane region"/>
    <property type="match status" value="1"/>
</dbReference>
<dbReference type="InterPro" id="IPR049278">
    <property type="entry name" value="MS_channel_C"/>
</dbReference>
<feature type="transmembrane region" description="Helical" evidence="7">
    <location>
        <begin position="62"/>
        <end position="88"/>
    </location>
</feature>
<evidence type="ECO:0000259" key="9">
    <source>
        <dbReference type="Pfam" id="PF21082"/>
    </source>
</evidence>
<comment type="subunit">
    <text evidence="7">Homoheptamer.</text>
</comment>
<dbReference type="InterPro" id="IPR006685">
    <property type="entry name" value="MscS_channel_2nd"/>
</dbReference>
<dbReference type="AlphaFoldDB" id="A0A562QP08"/>
<reference evidence="10 11" key="1">
    <citation type="journal article" date="2015" name="Stand. Genomic Sci.">
        <title>Genomic Encyclopedia of Bacterial and Archaeal Type Strains, Phase III: the genomes of soil and plant-associated and newly described type strains.</title>
        <authorList>
            <person name="Whitman W.B."/>
            <person name="Woyke T."/>
            <person name="Klenk H.P."/>
            <person name="Zhou Y."/>
            <person name="Lilburn T.G."/>
            <person name="Beck B.J."/>
            <person name="De Vos P."/>
            <person name="Vandamme P."/>
            <person name="Eisen J.A."/>
            <person name="Garrity G."/>
            <person name="Hugenholtz P."/>
            <person name="Kyrpides N.C."/>
        </authorList>
    </citation>
    <scope>NUCLEOTIDE SEQUENCE [LARGE SCALE GENOMIC DNA]</scope>
    <source>
        <strain evidence="10 11">CGMCC 1.6858</strain>
    </source>
</reference>
<dbReference type="InterPro" id="IPR023408">
    <property type="entry name" value="MscS_beta-dom_sf"/>
</dbReference>
<dbReference type="Gene3D" id="3.30.70.100">
    <property type="match status" value="1"/>
</dbReference>
<evidence type="ECO:0000259" key="8">
    <source>
        <dbReference type="Pfam" id="PF00924"/>
    </source>
</evidence>
<name>A0A562QP08_9PSED</name>
<evidence type="ECO:0000256" key="2">
    <source>
        <dbReference type="ARBA" id="ARBA00008017"/>
    </source>
</evidence>
<keyword evidence="7" id="KW-0813">Transport</keyword>
<protein>
    <recommendedName>
        <fullName evidence="7">Small-conductance mechanosensitive channel</fullName>
    </recommendedName>
</protein>
<keyword evidence="5 7" id="KW-1133">Transmembrane helix</keyword>
<keyword evidence="4 7" id="KW-0812">Transmembrane</keyword>
<dbReference type="PANTHER" id="PTHR30221:SF1">
    <property type="entry name" value="SMALL-CONDUCTANCE MECHANOSENSITIVE CHANNEL"/>
    <property type="match status" value="1"/>
</dbReference>
<dbReference type="InterPro" id="IPR045275">
    <property type="entry name" value="MscS_archaea/bacteria_type"/>
</dbReference>
<dbReference type="SUPFAM" id="SSF82689">
    <property type="entry name" value="Mechanosensitive channel protein MscS (YggB), C-terminal domain"/>
    <property type="match status" value="1"/>
</dbReference>
<feature type="domain" description="Mechanosensitive ion channel MscS C-terminal" evidence="9">
    <location>
        <begin position="184"/>
        <end position="264"/>
    </location>
</feature>
<dbReference type="SUPFAM" id="SSF50182">
    <property type="entry name" value="Sm-like ribonucleoproteins"/>
    <property type="match status" value="1"/>
</dbReference>
<comment type="caution">
    <text evidence="10">The sequence shown here is derived from an EMBL/GenBank/DDBJ whole genome shotgun (WGS) entry which is preliminary data.</text>
</comment>
<evidence type="ECO:0000313" key="11">
    <source>
        <dbReference type="Proteomes" id="UP000316905"/>
    </source>
</evidence>
<gene>
    <name evidence="10" type="ORF">IQ22_00198</name>
</gene>
<keyword evidence="3" id="KW-1003">Cell membrane</keyword>
<dbReference type="InterPro" id="IPR010920">
    <property type="entry name" value="LSM_dom_sf"/>
</dbReference>
<keyword evidence="7" id="KW-0407">Ion channel</keyword>
<dbReference type="InterPro" id="IPR006686">
    <property type="entry name" value="MscS_channel_CS"/>
</dbReference>
<dbReference type="Pfam" id="PF21082">
    <property type="entry name" value="MS_channel_3rd"/>
    <property type="match status" value="1"/>
</dbReference>
<dbReference type="Proteomes" id="UP000316905">
    <property type="component" value="Unassembled WGS sequence"/>
</dbReference>
<organism evidence="10 11">
    <name type="scientific">Pseudomonas duriflava</name>
    <dbReference type="NCBI Taxonomy" id="459528"/>
    <lineage>
        <taxon>Bacteria</taxon>
        <taxon>Pseudomonadati</taxon>
        <taxon>Pseudomonadota</taxon>
        <taxon>Gammaproteobacteria</taxon>
        <taxon>Pseudomonadales</taxon>
        <taxon>Pseudomonadaceae</taxon>
        <taxon>Pseudomonas</taxon>
    </lineage>
</organism>
<dbReference type="InterPro" id="IPR011014">
    <property type="entry name" value="MscS_channel_TM-2"/>
</dbReference>
<feature type="transmembrane region" description="Helical" evidence="7">
    <location>
        <begin position="20"/>
        <end position="42"/>
    </location>
</feature>
<dbReference type="OrthoDB" id="9809206at2"/>
<keyword evidence="7" id="KW-0997">Cell inner membrane</keyword>
<sequence>MDLSVQFDRLLASSEAWLPVILQYAGKLTLALITLWVGWWLVNKVTTNMTHLLKSRHVDVELLGFVGSLANIALKILLVVSVASMIGIATTSFIAVIGAAGLAVGLALQGSLANFAGGVLILIFRPYRVGEFIETQGILGTVDSVQIFHTILLTGDNKTVTIPNGILSNGVITNYSRQAKRKVIYDIGIDYDADLQKGREVLLKLAEDERVHRDPAPEVVVAKLGDSAITLSLRFWTNSADYWPLTFMLNEQVRDRLDEVGIGIPFPQRVLHMVSDAKTS</sequence>
<accession>A0A562QP08</accession>
<evidence type="ECO:0000256" key="5">
    <source>
        <dbReference type="ARBA" id="ARBA00022989"/>
    </source>
</evidence>
<keyword evidence="7" id="KW-0406">Ion transport</keyword>
<feature type="transmembrane region" description="Helical" evidence="7">
    <location>
        <begin position="94"/>
        <end position="124"/>
    </location>
</feature>
<evidence type="ECO:0000256" key="1">
    <source>
        <dbReference type="ARBA" id="ARBA00004651"/>
    </source>
</evidence>
<comment type="function">
    <text evidence="7">Mechanosensitive channel that participates in the regulation of osmotic pressure changes within the cell, opening in response to stretch forces in the membrane lipid bilayer, without the need for other proteins. Contributes to normal resistance to hypoosmotic shock. Forms an ion channel of 1.0 nanosiemens conductance with a slight preference for anions.</text>
</comment>
<dbReference type="PANTHER" id="PTHR30221">
    <property type="entry name" value="SMALL-CONDUCTANCE MECHANOSENSITIVE CHANNEL"/>
    <property type="match status" value="1"/>
</dbReference>
<evidence type="ECO:0000256" key="7">
    <source>
        <dbReference type="RuleBase" id="RU369025"/>
    </source>
</evidence>
<evidence type="ECO:0000313" key="10">
    <source>
        <dbReference type="EMBL" id="TWI58492.1"/>
    </source>
</evidence>
<feature type="domain" description="Mechanosensitive ion channel MscS" evidence="8">
    <location>
        <begin position="111"/>
        <end position="177"/>
    </location>
</feature>
<dbReference type="Pfam" id="PF00924">
    <property type="entry name" value="MS_channel_2nd"/>
    <property type="match status" value="1"/>
</dbReference>